<dbReference type="Proteomes" id="UP001175227">
    <property type="component" value="Unassembled WGS sequence"/>
</dbReference>
<reference evidence="2" key="1">
    <citation type="submission" date="2023-06" db="EMBL/GenBank/DDBJ databases">
        <authorList>
            <consortium name="Lawrence Berkeley National Laboratory"/>
            <person name="Ahrendt S."/>
            <person name="Sahu N."/>
            <person name="Indic B."/>
            <person name="Wong-Bajracharya J."/>
            <person name="Merenyi Z."/>
            <person name="Ke H.-M."/>
            <person name="Monk M."/>
            <person name="Kocsube S."/>
            <person name="Drula E."/>
            <person name="Lipzen A."/>
            <person name="Balint B."/>
            <person name="Henrissat B."/>
            <person name="Andreopoulos B."/>
            <person name="Martin F.M."/>
            <person name="Harder C.B."/>
            <person name="Rigling D."/>
            <person name="Ford K.L."/>
            <person name="Foster G.D."/>
            <person name="Pangilinan J."/>
            <person name="Papanicolaou A."/>
            <person name="Barry K."/>
            <person name="LaButti K."/>
            <person name="Viragh M."/>
            <person name="Koriabine M."/>
            <person name="Yan M."/>
            <person name="Riley R."/>
            <person name="Champramary S."/>
            <person name="Plett K.L."/>
            <person name="Tsai I.J."/>
            <person name="Slot J."/>
            <person name="Sipos G."/>
            <person name="Plett J."/>
            <person name="Nagy L.G."/>
            <person name="Grigoriev I.V."/>
        </authorList>
    </citation>
    <scope>NUCLEOTIDE SEQUENCE</scope>
    <source>
        <strain evidence="2">ICMP 16352</strain>
    </source>
</reference>
<evidence type="ECO:0000256" key="1">
    <source>
        <dbReference type="SAM" id="MobiDB-lite"/>
    </source>
</evidence>
<organism evidence="2 3">
    <name type="scientific">Armillaria novae-zelandiae</name>
    <dbReference type="NCBI Taxonomy" id="153914"/>
    <lineage>
        <taxon>Eukaryota</taxon>
        <taxon>Fungi</taxon>
        <taxon>Dikarya</taxon>
        <taxon>Basidiomycota</taxon>
        <taxon>Agaricomycotina</taxon>
        <taxon>Agaricomycetes</taxon>
        <taxon>Agaricomycetidae</taxon>
        <taxon>Agaricales</taxon>
        <taxon>Marasmiineae</taxon>
        <taxon>Physalacriaceae</taxon>
        <taxon>Armillaria</taxon>
    </lineage>
</organism>
<dbReference type="EMBL" id="JAUEPR010000031">
    <property type="protein sequence ID" value="KAK0473775.1"/>
    <property type="molecule type" value="Genomic_DNA"/>
</dbReference>
<feature type="compositionally biased region" description="Polar residues" evidence="1">
    <location>
        <begin position="230"/>
        <end position="240"/>
    </location>
</feature>
<feature type="region of interest" description="Disordered" evidence="1">
    <location>
        <begin position="224"/>
        <end position="254"/>
    </location>
</feature>
<accession>A0AA39UCL8</accession>
<gene>
    <name evidence="2" type="ORF">IW261DRAFT_1596272</name>
</gene>
<feature type="non-terminal residue" evidence="2">
    <location>
        <position position="762"/>
    </location>
</feature>
<sequence length="762" mass="85932">MKCRWRGVQVGQERCESESTYIAEAAAICVGGGESWVTFGDEDLDIHGGAGLREINVDRAMKSPGREKAYCKYRRYTANFRISFWRSKSFTFFGVIFTLDSAPLGDDSEPRSKGERFPDAERSGAYAASGDEFCVYEQMGSNQPRRYKLNFSITECQRGVEVTKPGAERPSRNEAGALLAIPEPWKLWTRSNGRSSIILSYVILVITSLGKMHDKAAYKVRRTFRRGHTQRSPTQSTNHGGPSAHLRTRSTSCPSNPIVEPHRILLITEQQHKEASSATLRAGVLVRQSRWQATRNKEDINCRTRSQQELAVLEVSSSKEGGIHNSVGCRASGCEAPSPRPKSEMHLKIYIALYNTEGGEGKYHWALVTREPQHKLSEPVCEYQVVKKKKWESQHASGARLGPALLCLIEMPSLEASAKEVDAFIWQQPAGQGPSGLLRGQKAWSSAHWVIRTLDGMAERRWFEEPVGDQTDFYDYIASVKGRNCEQGVAAGPEFAHAYVAHMGVEVDGIRFELRLEEKENATAAIRRHLQFRLQRKSEKHGAIDRVLVEQHRCDARRAWMEIVSRQKKIVWDWRTEGEIKKRLGLTREDMLKNRVGAVRTLKMSSAAIDAARASACMVPPRPPPPKFVPGLLPELPAMILVIPNPIALFSCSPRTMGGRFEKAAELAVGYQVEYCGLNRTKARQRAEEAFLASMKALGFEAEDWERNAKRRLNGTYREMVGEQERRLAGVEDRERCMAEFRKRAVTSVKQTFEDERSRRVA</sequence>
<protein>
    <submittedName>
        <fullName evidence="2">Uncharacterized protein</fullName>
    </submittedName>
</protein>
<name>A0AA39UCL8_9AGAR</name>
<evidence type="ECO:0000313" key="3">
    <source>
        <dbReference type="Proteomes" id="UP001175227"/>
    </source>
</evidence>
<keyword evidence="3" id="KW-1185">Reference proteome</keyword>
<dbReference type="AlphaFoldDB" id="A0AA39UCL8"/>
<proteinExistence type="predicted"/>
<comment type="caution">
    <text evidence="2">The sequence shown here is derived from an EMBL/GenBank/DDBJ whole genome shotgun (WGS) entry which is preliminary data.</text>
</comment>
<evidence type="ECO:0000313" key="2">
    <source>
        <dbReference type="EMBL" id="KAK0473775.1"/>
    </source>
</evidence>